<dbReference type="EMBL" id="CAKMRJ010005701">
    <property type="protein sequence ID" value="CAH1451172.1"/>
    <property type="molecule type" value="Genomic_DNA"/>
</dbReference>
<evidence type="ECO:0000313" key="2">
    <source>
        <dbReference type="Proteomes" id="UP001157418"/>
    </source>
</evidence>
<sequence length="117" mass="13341">MSRVYVHRGSRFIFPATRVSQDLFSDKCFTRCVYVHQNPFDQRHCWRRRLKSSRMVMVEKANDQCICGGPIGDGSGSGRAPAISWWWMATLISGDDDLISSEIENSKMRVIIILGSL</sequence>
<reference evidence="1 2" key="1">
    <citation type="submission" date="2022-01" db="EMBL/GenBank/DDBJ databases">
        <authorList>
            <person name="Xiong W."/>
            <person name="Schranz E."/>
        </authorList>
    </citation>
    <scope>NUCLEOTIDE SEQUENCE [LARGE SCALE GENOMIC DNA]</scope>
</reference>
<gene>
    <name evidence="1" type="ORF">LVIROSA_LOCUS36541</name>
</gene>
<organism evidence="1 2">
    <name type="scientific">Lactuca virosa</name>
    <dbReference type="NCBI Taxonomy" id="75947"/>
    <lineage>
        <taxon>Eukaryota</taxon>
        <taxon>Viridiplantae</taxon>
        <taxon>Streptophyta</taxon>
        <taxon>Embryophyta</taxon>
        <taxon>Tracheophyta</taxon>
        <taxon>Spermatophyta</taxon>
        <taxon>Magnoliopsida</taxon>
        <taxon>eudicotyledons</taxon>
        <taxon>Gunneridae</taxon>
        <taxon>Pentapetalae</taxon>
        <taxon>asterids</taxon>
        <taxon>campanulids</taxon>
        <taxon>Asterales</taxon>
        <taxon>Asteraceae</taxon>
        <taxon>Cichorioideae</taxon>
        <taxon>Cichorieae</taxon>
        <taxon>Lactucinae</taxon>
        <taxon>Lactuca</taxon>
    </lineage>
</organism>
<dbReference type="AlphaFoldDB" id="A0AAU9PNH8"/>
<dbReference type="Proteomes" id="UP001157418">
    <property type="component" value="Unassembled WGS sequence"/>
</dbReference>
<evidence type="ECO:0000313" key="1">
    <source>
        <dbReference type="EMBL" id="CAH1451172.1"/>
    </source>
</evidence>
<comment type="caution">
    <text evidence="1">The sequence shown here is derived from an EMBL/GenBank/DDBJ whole genome shotgun (WGS) entry which is preliminary data.</text>
</comment>
<proteinExistence type="predicted"/>
<accession>A0AAU9PNH8</accession>
<protein>
    <submittedName>
        <fullName evidence="1">Uncharacterized protein</fullName>
    </submittedName>
</protein>
<keyword evidence="2" id="KW-1185">Reference proteome</keyword>
<name>A0AAU9PNH8_9ASTR</name>